<gene>
    <name evidence="2" type="ORF">SAMN05216421_2324</name>
</gene>
<dbReference type="InterPro" id="IPR011008">
    <property type="entry name" value="Dimeric_a/b-barrel"/>
</dbReference>
<dbReference type="STRING" id="487184.SAMN05216421_2324"/>
<dbReference type="InterPro" id="IPR021708">
    <property type="entry name" value="DUF3291"/>
</dbReference>
<keyword evidence="3" id="KW-1185">Reference proteome</keyword>
<accession>A0A1H1VL72</accession>
<name>A0A1H1VL72_9GAMM</name>
<protein>
    <recommendedName>
        <fullName evidence="1">DUF3291 domain-containing protein</fullName>
    </recommendedName>
</protein>
<dbReference type="RefSeq" id="WP_093394818.1">
    <property type="nucleotide sequence ID" value="NZ_LT629736.1"/>
</dbReference>
<dbReference type="Proteomes" id="UP000243207">
    <property type="component" value="Chromosome I"/>
</dbReference>
<dbReference type="EMBL" id="LT629736">
    <property type="protein sequence ID" value="SDS85111.1"/>
    <property type="molecule type" value="Genomic_DNA"/>
</dbReference>
<organism evidence="2 3">
    <name type="scientific">Halopseudomonas xinjiangensis</name>
    <dbReference type="NCBI Taxonomy" id="487184"/>
    <lineage>
        <taxon>Bacteria</taxon>
        <taxon>Pseudomonadati</taxon>
        <taxon>Pseudomonadota</taxon>
        <taxon>Gammaproteobacteria</taxon>
        <taxon>Pseudomonadales</taxon>
        <taxon>Pseudomonadaceae</taxon>
        <taxon>Halopseudomonas</taxon>
    </lineage>
</organism>
<dbReference type="OrthoDB" id="2376237at2"/>
<reference evidence="3" key="1">
    <citation type="submission" date="2016-10" db="EMBL/GenBank/DDBJ databases">
        <authorList>
            <person name="Varghese N."/>
            <person name="Submissions S."/>
        </authorList>
    </citation>
    <scope>NUCLEOTIDE SEQUENCE [LARGE SCALE GENOMIC DNA]</scope>
    <source>
        <strain evidence="3">NRRL B-51270</strain>
    </source>
</reference>
<dbReference type="SUPFAM" id="SSF54909">
    <property type="entry name" value="Dimeric alpha+beta barrel"/>
    <property type="match status" value="1"/>
</dbReference>
<feature type="domain" description="DUF3291" evidence="1">
    <location>
        <begin position="6"/>
        <end position="142"/>
    </location>
</feature>
<evidence type="ECO:0000313" key="3">
    <source>
        <dbReference type="Proteomes" id="UP000243207"/>
    </source>
</evidence>
<proteinExistence type="predicted"/>
<evidence type="ECO:0000259" key="1">
    <source>
        <dbReference type="Pfam" id="PF11695"/>
    </source>
</evidence>
<dbReference type="AlphaFoldDB" id="A0A1H1VL72"/>
<dbReference type="Pfam" id="PF11695">
    <property type="entry name" value="DUF3291"/>
    <property type="match status" value="1"/>
</dbReference>
<sequence>MLQYHIAQLNIASLMAPIDSLQLFDFVENLNRINSLADQSPGFIWRLQTEDGDATGIDYFGSDHIVNVSLWDSIEALHHYVYRSAHVEIMRRKKEWFHKMAESHMVLWWVPAGHIPSIEEAAAKLNTLRTSGPTKEAFTFRKAFPAPSESFQRSGET</sequence>
<evidence type="ECO:0000313" key="2">
    <source>
        <dbReference type="EMBL" id="SDS85111.1"/>
    </source>
</evidence>